<dbReference type="Proteomes" id="UP001139011">
    <property type="component" value="Unassembled WGS sequence"/>
</dbReference>
<keyword evidence="3" id="KW-1185">Reference proteome</keyword>
<accession>A0A9X1X8U5</accession>
<organism evidence="2 3">
    <name type="scientific">Fictibacillus marinisediminis</name>
    <dbReference type="NCBI Taxonomy" id="2878389"/>
    <lineage>
        <taxon>Bacteria</taxon>
        <taxon>Bacillati</taxon>
        <taxon>Bacillota</taxon>
        <taxon>Bacilli</taxon>
        <taxon>Bacillales</taxon>
        <taxon>Fictibacillaceae</taxon>
        <taxon>Fictibacillus</taxon>
    </lineage>
</organism>
<evidence type="ECO:0000256" key="1">
    <source>
        <dbReference type="SAM" id="Phobius"/>
    </source>
</evidence>
<feature type="transmembrane region" description="Helical" evidence="1">
    <location>
        <begin position="7"/>
        <end position="25"/>
    </location>
</feature>
<sequence>MAWIEDHLLLVILAVLAIIVFVLLFKLALRAALIFGVIAIIAIVIFGVSPDKIMNIGKQGVNSASTAYEKTIEPVIKKEMVDAKHVEKKDGSFVIQSKSVKITGKDGDENAKVVYKGKTYDVDMNVVKPLREQIDTTKQ</sequence>
<feature type="transmembrane region" description="Helical" evidence="1">
    <location>
        <begin position="31"/>
        <end position="49"/>
    </location>
</feature>
<dbReference type="RefSeq" id="WP_248251842.1">
    <property type="nucleotide sequence ID" value="NZ_JAIWJX010000002.1"/>
</dbReference>
<dbReference type="AlphaFoldDB" id="A0A9X1X8U5"/>
<evidence type="ECO:0000313" key="2">
    <source>
        <dbReference type="EMBL" id="MCK6256131.1"/>
    </source>
</evidence>
<keyword evidence="1" id="KW-1133">Transmembrane helix</keyword>
<gene>
    <name evidence="2" type="ORF">LCY76_05880</name>
</gene>
<protein>
    <submittedName>
        <fullName evidence="2">Uncharacterized protein</fullName>
    </submittedName>
</protein>
<evidence type="ECO:0000313" key="3">
    <source>
        <dbReference type="Proteomes" id="UP001139011"/>
    </source>
</evidence>
<keyword evidence="1" id="KW-0472">Membrane</keyword>
<dbReference type="EMBL" id="JAIWJX010000002">
    <property type="protein sequence ID" value="MCK6256131.1"/>
    <property type="molecule type" value="Genomic_DNA"/>
</dbReference>
<proteinExistence type="predicted"/>
<comment type="caution">
    <text evidence="2">The sequence shown here is derived from an EMBL/GenBank/DDBJ whole genome shotgun (WGS) entry which is preliminary data.</text>
</comment>
<keyword evidence="1" id="KW-0812">Transmembrane</keyword>
<reference evidence="2" key="1">
    <citation type="submission" date="2021-09" db="EMBL/GenBank/DDBJ databases">
        <title>Genome analysis of Fictibacillus sp. KIGAM418 isolated from marine sediment.</title>
        <authorList>
            <person name="Seo M.-J."/>
            <person name="Cho E.-S."/>
            <person name="Hwang C.Y."/>
        </authorList>
    </citation>
    <scope>NUCLEOTIDE SEQUENCE</scope>
    <source>
        <strain evidence="2">KIGAM418</strain>
    </source>
</reference>
<name>A0A9X1X8U5_9BACL</name>